<keyword evidence="2" id="KW-0645">Protease</keyword>
<comment type="similarity">
    <text evidence="1">Belongs to the peptidase C48 family.</text>
</comment>
<dbReference type="EMBL" id="JASCZI010151562">
    <property type="protein sequence ID" value="MED6173505.1"/>
    <property type="molecule type" value="Genomic_DNA"/>
</dbReference>
<feature type="compositionally biased region" description="Basic and acidic residues" evidence="5">
    <location>
        <begin position="1"/>
        <end position="11"/>
    </location>
</feature>
<evidence type="ECO:0000256" key="1">
    <source>
        <dbReference type="ARBA" id="ARBA00005234"/>
    </source>
</evidence>
<dbReference type="PANTHER" id="PTHR12606:SF157">
    <property type="entry name" value="OS06G0122600 PROTEIN"/>
    <property type="match status" value="1"/>
</dbReference>
<gene>
    <name evidence="7" type="ORF">PIB30_060115</name>
</gene>
<sequence length="488" mass="56197">MKISFDECDGKKRSKRSPANGGRSGKRQRRDKEIIEVSSSVHDNTNKQAIAEKNANQNDDKEAAFTVAIQEMTTAVTGLTKMLDQQNSPVFPAFNGLSPPYYHHPLGLRGGSIRPMPSFPFMPKPIPTQENSFVTNNISETERIMSKLTDCSDKTKSTPEKTKFTKSTPETPTNGYYIHYKSPSSVRLLEKINGPKISQWLPIVFRPPENMNLNDEELAVAAYIFGPNMSDEKFRVEILVKGTTCDASRETLTTLVPKSPLDQDILTFISAMLFHEVKEIFKLAEYWFMPTMFSQYALSWEKKPSILKNFYAKEYMGFVENVYKIFVPINYANMHWYLAIADLEKKQMLLLDSKPSLETRHKRRREVQKMMTTCAIFLEEMLEDECFYNFSTTERPLISIFPIIEPAGIKEQEDGSNDCGMWVAKWMGCTWHDFYEIYVNKEDRMRLAIDLVMKGHNKVKEDITKLALDYFKSVKEKQDRLVKSPTNA</sequence>
<dbReference type="Pfam" id="PF02902">
    <property type="entry name" value="Peptidase_C48"/>
    <property type="match status" value="1"/>
</dbReference>
<feature type="region of interest" description="Disordered" evidence="5">
    <location>
        <begin position="1"/>
        <end position="46"/>
    </location>
</feature>
<dbReference type="InterPro" id="IPR038765">
    <property type="entry name" value="Papain-like_cys_pep_sf"/>
</dbReference>
<dbReference type="Gene3D" id="3.40.395.10">
    <property type="entry name" value="Adenoviral Proteinase, Chain A"/>
    <property type="match status" value="1"/>
</dbReference>
<proteinExistence type="inferred from homology"/>
<evidence type="ECO:0000313" key="7">
    <source>
        <dbReference type="EMBL" id="MED6173505.1"/>
    </source>
</evidence>
<protein>
    <recommendedName>
        <fullName evidence="6">Ubiquitin-like protease family profile domain-containing protein</fullName>
    </recommendedName>
</protein>
<reference evidence="7 8" key="1">
    <citation type="journal article" date="2023" name="Plants (Basel)">
        <title>Bridging the Gap: Combining Genomics and Transcriptomics Approaches to Understand Stylosanthes scabra, an Orphan Legume from the Brazilian Caatinga.</title>
        <authorList>
            <person name="Ferreira-Neto J.R.C."/>
            <person name="da Silva M.D."/>
            <person name="Binneck E."/>
            <person name="de Melo N.F."/>
            <person name="da Silva R.H."/>
            <person name="de Melo A.L.T.M."/>
            <person name="Pandolfi V."/>
            <person name="Bustamante F.O."/>
            <person name="Brasileiro-Vidal A.C."/>
            <person name="Benko-Iseppon A.M."/>
        </authorList>
    </citation>
    <scope>NUCLEOTIDE SEQUENCE [LARGE SCALE GENOMIC DNA]</scope>
    <source>
        <tissue evidence="7">Leaves</tissue>
    </source>
</reference>
<evidence type="ECO:0000256" key="5">
    <source>
        <dbReference type="SAM" id="MobiDB-lite"/>
    </source>
</evidence>
<evidence type="ECO:0000313" key="8">
    <source>
        <dbReference type="Proteomes" id="UP001341840"/>
    </source>
</evidence>
<dbReference type="Proteomes" id="UP001341840">
    <property type="component" value="Unassembled WGS sequence"/>
</dbReference>
<dbReference type="PROSITE" id="PS50600">
    <property type="entry name" value="ULP_PROTEASE"/>
    <property type="match status" value="1"/>
</dbReference>
<comment type="caution">
    <text evidence="7">The sequence shown here is derived from an EMBL/GenBank/DDBJ whole genome shotgun (WGS) entry which is preliminary data.</text>
</comment>
<evidence type="ECO:0000259" key="6">
    <source>
        <dbReference type="PROSITE" id="PS50600"/>
    </source>
</evidence>
<dbReference type="PANTHER" id="PTHR12606">
    <property type="entry name" value="SENTRIN/SUMO-SPECIFIC PROTEASE"/>
    <property type="match status" value="1"/>
</dbReference>
<dbReference type="SUPFAM" id="SSF54001">
    <property type="entry name" value="Cysteine proteinases"/>
    <property type="match status" value="1"/>
</dbReference>
<evidence type="ECO:0000256" key="4">
    <source>
        <dbReference type="ARBA" id="ARBA00022807"/>
    </source>
</evidence>
<feature type="domain" description="Ubiquitin-like protease family profile" evidence="6">
    <location>
        <begin position="245"/>
        <end position="430"/>
    </location>
</feature>
<accession>A0ABU6VIM4</accession>
<dbReference type="InterPro" id="IPR003653">
    <property type="entry name" value="Peptidase_C48_C"/>
</dbReference>
<keyword evidence="8" id="KW-1185">Reference proteome</keyword>
<keyword evidence="3" id="KW-0378">Hydrolase</keyword>
<feature type="compositionally biased region" description="Polar residues" evidence="5">
    <location>
        <begin position="37"/>
        <end position="46"/>
    </location>
</feature>
<name>A0ABU6VIM4_9FABA</name>
<evidence type="ECO:0000256" key="2">
    <source>
        <dbReference type="ARBA" id="ARBA00022670"/>
    </source>
</evidence>
<organism evidence="7 8">
    <name type="scientific">Stylosanthes scabra</name>
    <dbReference type="NCBI Taxonomy" id="79078"/>
    <lineage>
        <taxon>Eukaryota</taxon>
        <taxon>Viridiplantae</taxon>
        <taxon>Streptophyta</taxon>
        <taxon>Embryophyta</taxon>
        <taxon>Tracheophyta</taxon>
        <taxon>Spermatophyta</taxon>
        <taxon>Magnoliopsida</taxon>
        <taxon>eudicotyledons</taxon>
        <taxon>Gunneridae</taxon>
        <taxon>Pentapetalae</taxon>
        <taxon>rosids</taxon>
        <taxon>fabids</taxon>
        <taxon>Fabales</taxon>
        <taxon>Fabaceae</taxon>
        <taxon>Papilionoideae</taxon>
        <taxon>50 kb inversion clade</taxon>
        <taxon>dalbergioids sensu lato</taxon>
        <taxon>Dalbergieae</taxon>
        <taxon>Pterocarpus clade</taxon>
        <taxon>Stylosanthes</taxon>
    </lineage>
</organism>
<keyword evidence="4" id="KW-0788">Thiol protease</keyword>
<evidence type="ECO:0000256" key="3">
    <source>
        <dbReference type="ARBA" id="ARBA00022801"/>
    </source>
</evidence>